<organism evidence="6 7">
    <name type="scientific">Acanthamoeba castellanii (strain ATCC 30010 / Neff)</name>
    <dbReference type="NCBI Taxonomy" id="1257118"/>
    <lineage>
        <taxon>Eukaryota</taxon>
        <taxon>Amoebozoa</taxon>
        <taxon>Discosea</taxon>
        <taxon>Longamoebia</taxon>
        <taxon>Centramoebida</taxon>
        <taxon>Acanthamoebidae</taxon>
        <taxon>Acanthamoeba</taxon>
    </lineage>
</organism>
<dbReference type="Gene3D" id="2.130.10.10">
    <property type="entry name" value="YVTN repeat-like/Quinoprotein amine dehydrogenase"/>
    <property type="match status" value="1"/>
</dbReference>
<feature type="repeat" description="WD" evidence="4">
    <location>
        <begin position="290"/>
        <end position="331"/>
    </location>
</feature>
<dbReference type="GO" id="GO:0071011">
    <property type="term" value="C:precatalytic spliceosome"/>
    <property type="evidence" value="ECO:0007669"/>
    <property type="project" value="TreeGrafter"/>
</dbReference>
<dbReference type="GO" id="GO:0071013">
    <property type="term" value="C:catalytic step 2 spliceosome"/>
    <property type="evidence" value="ECO:0007669"/>
    <property type="project" value="TreeGrafter"/>
</dbReference>
<dbReference type="EMBL" id="KB008145">
    <property type="protein sequence ID" value="ELR11952.1"/>
    <property type="molecule type" value="Genomic_DNA"/>
</dbReference>
<dbReference type="PROSITE" id="PS50082">
    <property type="entry name" value="WD_REPEATS_2"/>
    <property type="match status" value="6"/>
</dbReference>
<dbReference type="PANTHER" id="PTHR19923">
    <property type="entry name" value="WD40 REPEAT PROTEINPRL1/PRL2-RELATED"/>
    <property type="match status" value="1"/>
</dbReference>
<dbReference type="InterPro" id="IPR020472">
    <property type="entry name" value="WD40_PAC1"/>
</dbReference>
<accession>L8GG16</accession>
<dbReference type="InterPro" id="IPR015943">
    <property type="entry name" value="WD40/YVTN_repeat-like_dom_sf"/>
</dbReference>
<dbReference type="InterPro" id="IPR001680">
    <property type="entry name" value="WD40_rpt"/>
</dbReference>
<feature type="region of interest" description="Disordered" evidence="5">
    <location>
        <begin position="67"/>
        <end position="96"/>
    </location>
</feature>
<evidence type="ECO:0000313" key="7">
    <source>
        <dbReference type="Proteomes" id="UP000011083"/>
    </source>
</evidence>
<dbReference type="SMART" id="SM00320">
    <property type="entry name" value="WD40"/>
    <property type="match status" value="7"/>
</dbReference>
<dbReference type="GO" id="GO:0000974">
    <property type="term" value="C:Prp19 complex"/>
    <property type="evidence" value="ECO:0007669"/>
    <property type="project" value="TreeGrafter"/>
</dbReference>
<feature type="repeat" description="WD" evidence="4">
    <location>
        <begin position="248"/>
        <end position="289"/>
    </location>
</feature>
<dbReference type="STRING" id="1257118.L8GG16"/>
<dbReference type="PRINTS" id="PR00320">
    <property type="entry name" value="GPROTEINBRPT"/>
</dbReference>
<evidence type="ECO:0000256" key="5">
    <source>
        <dbReference type="SAM" id="MobiDB-lite"/>
    </source>
</evidence>
<feature type="repeat" description="WD" evidence="4">
    <location>
        <begin position="164"/>
        <end position="205"/>
    </location>
</feature>
<dbReference type="OrthoDB" id="10256122at2759"/>
<dbReference type="InterPro" id="IPR019775">
    <property type="entry name" value="WD40_repeat_CS"/>
</dbReference>
<gene>
    <name evidence="6" type="ORF">ACA1_400170</name>
</gene>
<sequence>MEVETTTSAAATQGVADEEVVARYIRNSLKRTYDLFLRNHHTFAPLPENEESERLALFSKIQDEYEPVRNLQPPAKRPAPSATNEAASQDGAESDKVERVLQTLPSTGAAASAQQSSAVVAFREVASAQAQGAGSGFTSMALAKRGLNLEKPEWHAPWKLMRVISGHLGWVRSVAVDPGNEWFVTGSADRTIKIWDLASGTLKLTLTGHINSLRGLAVSPRHPYLFSASEDKMVKCWDLEYNKVIRHYHGHLSGVYCLSLHPTIDVLVTGGRDSTARVWDMRTKNQVHCLSSHAATVVSIITQATDPQVVTGSMDSTVKLWDLAAGKAMCTLTNHKKGVRAMAMHPREYTFASASADNIKKWKLPKGDFLHNLPGHNTIVHSMAINEDGVLVTGGDDGSLCFWDWKTGHLYQRTQTIVQPGSLDCEAAVYAMTFDQTGSRLITCEADKTIKVWKEDEDATEETHPVQWKPSRAVKRY</sequence>
<name>L8GG16_ACACF</name>
<dbReference type="SUPFAM" id="SSF50978">
    <property type="entry name" value="WD40 repeat-like"/>
    <property type="match status" value="1"/>
</dbReference>
<dbReference type="VEuPathDB" id="AmoebaDB:ACA1_400170"/>
<dbReference type="KEGG" id="acan:ACA1_400170"/>
<dbReference type="GeneID" id="14912414"/>
<protein>
    <submittedName>
        <fullName evidence="6">WD domain, Gbeta repeat-containing protein</fullName>
    </submittedName>
</protein>
<evidence type="ECO:0000256" key="4">
    <source>
        <dbReference type="PROSITE-ProRule" id="PRU00221"/>
    </source>
</evidence>
<dbReference type="PANTHER" id="PTHR19923:SF0">
    <property type="entry name" value="PLEIOTROPIC REGULATOR 1"/>
    <property type="match status" value="1"/>
</dbReference>
<dbReference type="PROSITE" id="PS50294">
    <property type="entry name" value="WD_REPEATS_REGION"/>
    <property type="match status" value="5"/>
</dbReference>
<feature type="repeat" description="WD" evidence="4">
    <location>
        <begin position="206"/>
        <end position="247"/>
    </location>
</feature>
<dbReference type="Pfam" id="PF00400">
    <property type="entry name" value="WD40"/>
    <property type="match status" value="7"/>
</dbReference>
<proteinExistence type="inferred from homology"/>
<comment type="similarity">
    <text evidence="3">Belongs to the WD repeat PRL1/PRL2 family.</text>
</comment>
<dbReference type="AlphaFoldDB" id="L8GG16"/>
<dbReference type="OMA" id="FAMCFDQ"/>
<feature type="repeat" description="WD" evidence="4">
    <location>
        <begin position="429"/>
        <end position="463"/>
    </location>
</feature>
<evidence type="ECO:0000256" key="3">
    <source>
        <dbReference type="ARBA" id="ARBA00025726"/>
    </source>
</evidence>
<keyword evidence="1 4" id="KW-0853">WD repeat</keyword>
<dbReference type="RefSeq" id="XP_004333965.1">
    <property type="nucleotide sequence ID" value="XM_004333917.1"/>
</dbReference>
<keyword evidence="7" id="KW-1185">Reference proteome</keyword>
<dbReference type="FunFam" id="2.130.10.10:FF:000012">
    <property type="entry name" value="Putative pleiotropic regulator 1"/>
    <property type="match status" value="1"/>
</dbReference>
<dbReference type="CDD" id="cd00200">
    <property type="entry name" value="WD40"/>
    <property type="match status" value="1"/>
</dbReference>
<evidence type="ECO:0000256" key="2">
    <source>
        <dbReference type="ARBA" id="ARBA00022737"/>
    </source>
</evidence>
<dbReference type="InterPro" id="IPR036322">
    <property type="entry name" value="WD40_repeat_dom_sf"/>
</dbReference>
<dbReference type="PROSITE" id="PS00678">
    <property type="entry name" value="WD_REPEATS_1"/>
    <property type="match status" value="2"/>
</dbReference>
<feature type="repeat" description="WD" evidence="4">
    <location>
        <begin position="373"/>
        <end position="413"/>
    </location>
</feature>
<dbReference type="InterPro" id="IPR045241">
    <property type="entry name" value="Prp46/PLRG1-like"/>
</dbReference>
<reference evidence="6 7" key="1">
    <citation type="journal article" date="2013" name="Genome Biol.">
        <title>Genome of Acanthamoeba castellanii highlights extensive lateral gene transfer and early evolution of tyrosine kinase signaling.</title>
        <authorList>
            <person name="Clarke M."/>
            <person name="Lohan A.J."/>
            <person name="Liu B."/>
            <person name="Lagkouvardos I."/>
            <person name="Roy S."/>
            <person name="Zafar N."/>
            <person name="Bertelli C."/>
            <person name="Schilde C."/>
            <person name="Kianianmomeni A."/>
            <person name="Burglin T.R."/>
            <person name="Frech C."/>
            <person name="Turcotte B."/>
            <person name="Kopec K.O."/>
            <person name="Synnott J.M."/>
            <person name="Choo C."/>
            <person name="Paponov I."/>
            <person name="Finkler A."/>
            <person name="Soon Heng Tan C."/>
            <person name="Hutchins A.P."/>
            <person name="Weinmeier T."/>
            <person name="Rattei T."/>
            <person name="Chu J.S."/>
            <person name="Gimenez G."/>
            <person name="Irimia M."/>
            <person name="Rigden D.J."/>
            <person name="Fitzpatrick D.A."/>
            <person name="Lorenzo-Morales J."/>
            <person name="Bateman A."/>
            <person name="Chiu C.H."/>
            <person name="Tang P."/>
            <person name="Hegemann P."/>
            <person name="Fromm H."/>
            <person name="Raoult D."/>
            <person name="Greub G."/>
            <person name="Miranda-Saavedra D."/>
            <person name="Chen N."/>
            <person name="Nash P."/>
            <person name="Ginger M.L."/>
            <person name="Horn M."/>
            <person name="Schaap P."/>
            <person name="Caler L."/>
            <person name="Loftus B."/>
        </authorList>
    </citation>
    <scope>NUCLEOTIDE SEQUENCE [LARGE SCALE GENOMIC DNA]</scope>
    <source>
        <strain evidence="6 7">Neff</strain>
    </source>
</reference>
<keyword evidence="2" id="KW-0677">Repeat</keyword>
<evidence type="ECO:0000256" key="1">
    <source>
        <dbReference type="ARBA" id="ARBA00022574"/>
    </source>
</evidence>
<dbReference type="Proteomes" id="UP000011083">
    <property type="component" value="Unassembled WGS sequence"/>
</dbReference>
<dbReference type="GO" id="GO:0000398">
    <property type="term" value="P:mRNA splicing, via spliceosome"/>
    <property type="evidence" value="ECO:0007669"/>
    <property type="project" value="InterPro"/>
</dbReference>
<evidence type="ECO:0000313" key="6">
    <source>
        <dbReference type="EMBL" id="ELR11952.1"/>
    </source>
</evidence>